<comment type="similarity">
    <text evidence="1">Belongs to the leucine-binding protein family.</text>
</comment>
<dbReference type="InterPro" id="IPR011990">
    <property type="entry name" value="TPR-like_helical_dom_sf"/>
</dbReference>
<dbReference type="Gene3D" id="1.25.40.10">
    <property type="entry name" value="Tetratricopeptide repeat domain"/>
    <property type="match status" value="1"/>
</dbReference>
<name>S2DHU9_INDAL</name>
<dbReference type="eggNOG" id="COG0683">
    <property type="taxonomic scope" value="Bacteria"/>
</dbReference>
<gene>
    <name evidence="5" type="ORF">A33Q_2060</name>
</gene>
<dbReference type="Proteomes" id="UP000006073">
    <property type="component" value="Unassembled WGS sequence"/>
</dbReference>
<dbReference type="OrthoDB" id="1490998at2"/>
<evidence type="ECO:0000256" key="1">
    <source>
        <dbReference type="ARBA" id="ARBA00010062"/>
    </source>
</evidence>
<protein>
    <submittedName>
        <fullName evidence="5">LysM-repeat protein</fullName>
    </submittedName>
</protein>
<organism evidence="5 6">
    <name type="scientific">Indibacter alkaliphilus (strain CCUG 57479 / KCTC 22604 / LW1)</name>
    <dbReference type="NCBI Taxonomy" id="1189612"/>
    <lineage>
        <taxon>Bacteria</taxon>
        <taxon>Pseudomonadati</taxon>
        <taxon>Bacteroidota</taxon>
        <taxon>Cytophagia</taxon>
        <taxon>Cytophagales</taxon>
        <taxon>Cyclobacteriaceae</taxon>
    </lineage>
</organism>
<evidence type="ECO:0000313" key="6">
    <source>
        <dbReference type="Proteomes" id="UP000006073"/>
    </source>
</evidence>
<evidence type="ECO:0000259" key="4">
    <source>
        <dbReference type="Pfam" id="PF13458"/>
    </source>
</evidence>
<feature type="chain" id="PRO_5004507854" evidence="3">
    <location>
        <begin position="21"/>
        <end position="552"/>
    </location>
</feature>
<dbReference type="SUPFAM" id="SSF48452">
    <property type="entry name" value="TPR-like"/>
    <property type="match status" value="1"/>
</dbReference>
<dbReference type="AlphaFoldDB" id="S2DHU9"/>
<dbReference type="InterPro" id="IPR028081">
    <property type="entry name" value="Leu-bd"/>
</dbReference>
<dbReference type="InterPro" id="IPR028082">
    <property type="entry name" value="Peripla_BP_I"/>
</dbReference>
<feature type="signal peptide" evidence="3">
    <location>
        <begin position="1"/>
        <end position="20"/>
    </location>
</feature>
<comment type="caution">
    <text evidence="5">The sequence shown here is derived from an EMBL/GenBank/DDBJ whole genome shotgun (WGS) entry which is preliminary data.</text>
</comment>
<proteinExistence type="inferred from homology"/>
<keyword evidence="6" id="KW-1185">Reference proteome</keyword>
<dbReference type="EMBL" id="ALWO02000032">
    <property type="protein sequence ID" value="EOZ96750.1"/>
    <property type="molecule type" value="Genomic_DNA"/>
</dbReference>
<dbReference type="CDD" id="cd06268">
    <property type="entry name" value="PBP1_ABC_transporter_LIVBP-like"/>
    <property type="match status" value="1"/>
</dbReference>
<feature type="domain" description="Leucine-binding protein" evidence="4">
    <location>
        <begin position="234"/>
        <end position="505"/>
    </location>
</feature>
<dbReference type="Pfam" id="PF13458">
    <property type="entry name" value="Peripla_BP_6"/>
    <property type="match status" value="1"/>
</dbReference>
<dbReference type="STRING" id="1189612.A33Q_2060"/>
<reference evidence="5 6" key="1">
    <citation type="journal article" date="2013" name="Genome Announc.">
        <title>Draft Genome Sequence of Indibacter alkaliphilus Strain LW1T, Isolated from Lonar Lake, a Haloalkaline Lake in the Buldana District of Maharashtra, India.</title>
        <authorList>
            <person name="Singh A."/>
            <person name="Kumar Jangir P."/>
            <person name="Sharma R."/>
            <person name="Singh A."/>
            <person name="Kumar Pinnaka A."/>
            <person name="Shivaji S."/>
        </authorList>
    </citation>
    <scope>NUCLEOTIDE SEQUENCE [LARGE SCALE GENOMIC DNA]</scope>
    <source>
        <strain evidence="6">CCUG 57479 / KCTC 22604 / LW1</strain>
    </source>
</reference>
<evidence type="ECO:0000256" key="2">
    <source>
        <dbReference type="ARBA" id="ARBA00022729"/>
    </source>
</evidence>
<dbReference type="RefSeq" id="WP_009034301.1">
    <property type="nucleotide sequence ID" value="NZ_ALWO02000032.1"/>
</dbReference>
<dbReference type="SUPFAM" id="SSF53822">
    <property type="entry name" value="Periplasmic binding protein-like I"/>
    <property type="match status" value="1"/>
</dbReference>
<evidence type="ECO:0000256" key="3">
    <source>
        <dbReference type="SAM" id="SignalP"/>
    </source>
</evidence>
<dbReference type="Gene3D" id="3.40.50.2300">
    <property type="match status" value="2"/>
</dbReference>
<sequence>MRQVFLLLLFVFTFFVQSSAQDELREYERAKTLIGYGNYGEAMELLKPFMERNQYGQLSNYAKYNYAMAALKSENYALAQTTLKDLVGTGSWVKSEDAKYLLAIAFFEEGKNKEALQVINSIKEAEIKRQAENASFNFLKEAPLDFLLGNVKEFNDNSGFMLALKAQLDRKTILSSEERDLYNEARNIGLEGGTKADGKNGQELDIALVLPFNYSGGSGVRSLNSSNFVLELYQGIIMGVEQLKKSGVAVNIKTFDTERNMERIKEILADPYFRQADAIIGPIYPDETELVMNFAETNKIPYINPLSNIDDRFQGMNYAYLFRPSVASIADGVVEFARKNINGKKIAIAYSSSLRDEQLSTQIQETSRKFGFEIVKSQKVSGREINEFFNGLDLRYDSAAKADMVVLLADDPNIGATALGFLESQNVSTPILVMDSWLFFNFANYEMLLAENLYFIGNNTIKLDSKPVASFREKYFQLFVGYPSFNTHLGYELIQWIGETINQSDGFDLRRNLDRRGFREGKLFYGFDFSKSHHNKYVPVLKLEQGKLELKQ</sequence>
<accession>S2DHU9</accession>
<evidence type="ECO:0000313" key="5">
    <source>
        <dbReference type="EMBL" id="EOZ96750.1"/>
    </source>
</evidence>
<keyword evidence="2 3" id="KW-0732">Signal</keyword>